<evidence type="ECO:0000256" key="1">
    <source>
        <dbReference type="SAM" id="MobiDB-lite"/>
    </source>
</evidence>
<accession>A0A1Y2FXD0</accession>
<keyword evidence="5" id="KW-1185">Reference proteome</keyword>
<feature type="region of interest" description="Disordered" evidence="1">
    <location>
        <begin position="604"/>
        <end position="628"/>
    </location>
</feature>
<comment type="caution">
    <text evidence="4">The sequence shown here is derived from an EMBL/GenBank/DDBJ whole genome shotgun (WGS) entry which is preliminary data.</text>
</comment>
<proteinExistence type="predicted"/>
<dbReference type="PANTHER" id="PTHR35192:SF2">
    <property type="entry name" value="APPLE DOMAIN-CONTAINING PROTEIN"/>
    <property type="match status" value="1"/>
</dbReference>
<dbReference type="PANTHER" id="PTHR35192">
    <property type="entry name" value="PROTEIN, PUTATIVE-RELATED"/>
    <property type="match status" value="1"/>
</dbReference>
<gene>
    <name evidence="4" type="ORF">BCR35DRAFT_276305</name>
</gene>
<dbReference type="InterPro" id="IPR048661">
    <property type="entry name" value="CPL1-like"/>
</dbReference>
<dbReference type="InterPro" id="IPR038955">
    <property type="entry name" value="PriA/CPL1_fungi"/>
</dbReference>
<feature type="chain" id="PRO_5013186465" description="Protein CPL1-like domain-containing protein" evidence="2">
    <location>
        <begin position="23"/>
        <end position="628"/>
    </location>
</feature>
<organism evidence="4 5">
    <name type="scientific">Leucosporidium creatinivorum</name>
    <dbReference type="NCBI Taxonomy" id="106004"/>
    <lineage>
        <taxon>Eukaryota</taxon>
        <taxon>Fungi</taxon>
        <taxon>Dikarya</taxon>
        <taxon>Basidiomycota</taxon>
        <taxon>Pucciniomycotina</taxon>
        <taxon>Microbotryomycetes</taxon>
        <taxon>Leucosporidiales</taxon>
        <taxon>Leucosporidium</taxon>
    </lineage>
</organism>
<reference evidence="4 5" key="1">
    <citation type="submission" date="2016-07" db="EMBL/GenBank/DDBJ databases">
        <title>Pervasive Adenine N6-methylation of Active Genes in Fungi.</title>
        <authorList>
            <consortium name="DOE Joint Genome Institute"/>
            <person name="Mondo S.J."/>
            <person name="Dannebaum R.O."/>
            <person name="Kuo R.C."/>
            <person name="Labutti K."/>
            <person name="Haridas S."/>
            <person name="Kuo A."/>
            <person name="Salamov A."/>
            <person name="Ahrendt S.R."/>
            <person name="Lipzen A."/>
            <person name="Sullivan W."/>
            <person name="Andreopoulos W.B."/>
            <person name="Clum A."/>
            <person name="Lindquist E."/>
            <person name="Daum C."/>
            <person name="Ramamoorthy G.K."/>
            <person name="Gryganskyi A."/>
            <person name="Culley D."/>
            <person name="Magnuson J.K."/>
            <person name="James T.Y."/>
            <person name="O'Malley M.A."/>
            <person name="Stajich J.E."/>
            <person name="Spatafora J.W."/>
            <person name="Visel A."/>
            <person name="Grigoriev I.V."/>
        </authorList>
    </citation>
    <scope>NUCLEOTIDE SEQUENCE [LARGE SCALE GENOMIC DNA]</scope>
    <source>
        <strain evidence="4 5">62-1032</strain>
    </source>
</reference>
<evidence type="ECO:0000256" key="2">
    <source>
        <dbReference type="SAM" id="SignalP"/>
    </source>
</evidence>
<keyword evidence="2" id="KW-0732">Signal</keyword>
<name>A0A1Y2FXD0_9BASI</name>
<dbReference type="EMBL" id="MCGR01000008">
    <property type="protein sequence ID" value="ORY88722.1"/>
    <property type="molecule type" value="Genomic_DNA"/>
</dbReference>
<dbReference type="STRING" id="106004.A0A1Y2FXD0"/>
<dbReference type="Pfam" id="PF21671">
    <property type="entry name" value="CPL1-like"/>
    <property type="match status" value="1"/>
</dbReference>
<protein>
    <recommendedName>
        <fullName evidence="3">Protein CPL1-like domain-containing protein</fullName>
    </recommendedName>
</protein>
<evidence type="ECO:0000313" key="5">
    <source>
        <dbReference type="Proteomes" id="UP000193467"/>
    </source>
</evidence>
<dbReference type="Proteomes" id="UP000193467">
    <property type="component" value="Unassembled WGS sequence"/>
</dbReference>
<feature type="compositionally biased region" description="Basic residues" evidence="1">
    <location>
        <begin position="606"/>
        <end position="628"/>
    </location>
</feature>
<evidence type="ECO:0000313" key="4">
    <source>
        <dbReference type="EMBL" id="ORY88722.1"/>
    </source>
</evidence>
<feature type="signal peptide" evidence="2">
    <location>
        <begin position="1"/>
        <end position="22"/>
    </location>
</feature>
<dbReference type="InParanoid" id="A0A1Y2FXD0"/>
<evidence type="ECO:0000259" key="3">
    <source>
        <dbReference type="Pfam" id="PF21671"/>
    </source>
</evidence>
<dbReference type="OrthoDB" id="439917at2759"/>
<dbReference type="AlphaFoldDB" id="A0A1Y2FXD0"/>
<sequence>MLFKSALPFVAAFAALATAVEAKTPFMDHHYESHSPARPLTSSANTAPFLKHQPHQKRLLCSLLGLFCGTDYSSDVNNCGSSGKKCTTSWLNGSGAQCVNGVCGAASCNAGYAFSWTASKCTNILTDAANCGSVGNVCATSFALTQGCSAGSCIATSCQTGYTLAGGICTKTINVLTDMSNCGAIGNVCSGSYSNGVGSVCSLGVCQPLACNLGYAFDYSTKQCRNIYSDTSNCGAVGTACAFPHGTGSCVSGICVLTGCNSGYYNILGTCISYNLQTDENNCGAVGAKCSFTNGYGICSAGVCTFTQCLTGYALSGNKCNAVDTRSDVNNCGSIGNKCQSSYLNGGAGQCIGGLCFASCSGGYTWDPTFLFCRQTSSDLLNCGAIGNVCSPTGSLAAMCASGTCYATACLSGYSLISGSCTKIDTTSDVNNCGALGRVCTFLPAGATGICSNSQCKITACPTKYALNAAGICVASAVSQRARVKKATIVKPTLCPAGETACPIANSASFEMAVNHHFSAPKNEYSGIMSGDGGYECLDTTQALESCGGCASTGEGQDCTKIPHAGGVGCDAGVCHVFSCSAGFHPNLAGTKCVKAAAHVPGGRNASRRAARRRHLSHAHGHHGAIHS</sequence>
<feature type="domain" description="Protein CPL1-like" evidence="3">
    <location>
        <begin position="535"/>
        <end position="594"/>
    </location>
</feature>